<dbReference type="Gene3D" id="3.40.1410.10">
    <property type="entry name" value="Chorismate lyase-like"/>
    <property type="match status" value="1"/>
</dbReference>
<dbReference type="PROSITE" id="PS50949">
    <property type="entry name" value="HTH_GNTR"/>
    <property type="match status" value="1"/>
</dbReference>
<keyword evidence="2" id="KW-0238">DNA-binding</keyword>
<evidence type="ECO:0000259" key="4">
    <source>
        <dbReference type="PROSITE" id="PS50949"/>
    </source>
</evidence>
<dbReference type="SMART" id="SM00866">
    <property type="entry name" value="UTRA"/>
    <property type="match status" value="1"/>
</dbReference>
<dbReference type="InterPro" id="IPR036388">
    <property type="entry name" value="WH-like_DNA-bd_sf"/>
</dbReference>
<evidence type="ECO:0000313" key="5">
    <source>
        <dbReference type="EMBL" id="NJQ14553.1"/>
    </source>
</evidence>
<keyword evidence="1" id="KW-0805">Transcription regulation</keyword>
<evidence type="ECO:0000256" key="2">
    <source>
        <dbReference type="ARBA" id="ARBA00023125"/>
    </source>
</evidence>
<dbReference type="Pfam" id="PF07702">
    <property type="entry name" value="UTRA"/>
    <property type="match status" value="1"/>
</dbReference>
<accession>A0ABX1C8Z8</accession>
<keyword evidence="6" id="KW-1185">Reference proteome</keyword>
<dbReference type="InterPro" id="IPR028978">
    <property type="entry name" value="Chorismate_lyase_/UTRA_dom_sf"/>
</dbReference>
<dbReference type="SUPFAM" id="SSF46785">
    <property type="entry name" value="Winged helix' DNA-binding domain"/>
    <property type="match status" value="1"/>
</dbReference>
<sequence length="239" mass="25228">MSARTGYAQIAAHYREKIRTGALRPGDRMPTVREVMAEHGVSMATAARAYKELKISGLTSASSGAGTIVAPHSSSGIPARVEMHAESGRALAGDEISDILEVTTIGAPEAVASRLEVEPGTPVTARRRLVSRGGAPVHLSTSYYPQYVVEAVPELTRPSSTGGSRELAASRLNSAQSQVLEEVTSRPAEGDEAELLGLSAPRSTVTSVTRTVWLRDGRVVEVATKIVRGASVLRWSSAL</sequence>
<dbReference type="PANTHER" id="PTHR44846:SF17">
    <property type="entry name" value="GNTR-FAMILY TRANSCRIPTIONAL REGULATOR"/>
    <property type="match status" value="1"/>
</dbReference>
<organism evidence="5 6">
    <name type="scientific">Streptomyces bohaiensis</name>
    <dbReference type="NCBI Taxonomy" id="1431344"/>
    <lineage>
        <taxon>Bacteria</taxon>
        <taxon>Bacillati</taxon>
        <taxon>Actinomycetota</taxon>
        <taxon>Actinomycetes</taxon>
        <taxon>Kitasatosporales</taxon>
        <taxon>Streptomycetaceae</taxon>
        <taxon>Streptomyces</taxon>
    </lineage>
</organism>
<dbReference type="Gene3D" id="1.10.10.10">
    <property type="entry name" value="Winged helix-like DNA-binding domain superfamily/Winged helix DNA-binding domain"/>
    <property type="match status" value="1"/>
</dbReference>
<proteinExistence type="predicted"/>
<dbReference type="InterPro" id="IPR036390">
    <property type="entry name" value="WH_DNA-bd_sf"/>
</dbReference>
<dbReference type="RefSeq" id="WP_168087352.1">
    <property type="nucleotide sequence ID" value="NZ_BHZH01000084.1"/>
</dbReference>
<keyword evidence="3" id="KW-0804">Transcription</keyword>
<reference evidence="5 6" key="1">
    <citation type="submission" date="2020-03" db="EMBL/GenBank/DDBJ databases">
        <title>Draft genome of Streptomyces sp. ventii, isolated from the Axial Seamount in the Pacific Ocean, and resequencing of the two type strains Streptomyces lonarensis strain NCL 716 and Streptomyces bohaiensis strain 11A07.</title>
        <authorList>
            <person name="Loughran R.M."/>
            <person name="Pfannmuller K.M."/>
            <person name="Wasson B.J."/>
            <person name="Deadmond M.C."/>
            <person name="Paddock B.E."/>
            <person name="Koyack M.J."/>
            <person name="Gallegos D.A."/>
            <person name="Mitchell E.A."/>
            <person name="Ushijima B."/>
            <person name="Saw J.H."/>
            <person name="Mcphail K.L."/>
            <person name="Videau P."/>
        </authorList>
    </citation>
    <scope>NUCLEOTIDE SEQUENCE [LARGE SCALE GENOMIC DNA]</scope>
    <source>
        <strain evidence="5 6">11A07</strain>
    </source>
</reference>
<feature type="domain" description="HTH gntR-type" evidence="4">
    <location>
        <begin position="4"/>
        <end position="72"/>
    </location>
</feature>
<dbReference type="CDD" id="cd07377">
    <property type="entry name" value="WHTH_GntR"/>
    <property type="match status" value="1"/>
</dbReference>
<gene>
    <name evidence="5" type="ORF">HCN52_06260</name>
</gene>
<dbReference type="InterPro" id="IPR050679">
    <property type="entry name" value="Bact_HTH_transcr_reg"/>
</dbReference>
<protein>
    <submittedName>
        <fullName evidence="5">GntR family transcriptional regulator</fullName>
    </submittedName>
</protein>
<evidence type="ECO:0000256" key="3">
    <source>
        <dbReference type="ARBA" id="ARBA00023163"/>
    </source>
</evidence>
<dbReference type="Pfam" id="PF00392">
    <property type="entry name" value="GntR"/>
    <property type="match status" value="1"/>
</dbReference>
<dbReference type="InterPro" id="IPR011663">
    <property type="entry name" value="UTRA"/>
</dbReference>
<dbReference type="PANTHER" id="PTHR44846">
    <property type="entry name" value="MANNOSYL-D-GLYCERATE TRANSPORT/METABOLISM SYSTEM REPRESSOR MNGR-RELATED"/>
    <property type="match status" value="1"/>
</dbReference>
<name>A0ABX1C8Z8_9ACTN</name>
<evidence type="ECO:0000256" key="1">
    <source>
        <dbReference type="ARBA" id="ARBA00023015"/>
    </source>
</evidence>
<dbReference type="SUPFAM" id="SSF64288">
    <property type="entry name" value="Chorismate lyase-like"/>
    <property type="match status" value="1"/>
</dbReference>
<dbReference type="SMART" id="SM00345">
    <property type="entry name" value="HTH_GNTR"/>
    <property type="match status" value="1"/>
</dbReference>
<dbReference type="EMBL" id="JAAVJC010000029">
    <property type="protein sequence ID" value="NJQ14553.1"/>
    <property type="molecule type" value="Genomic_DNA"/>
</dbReference>
<dbReference type="InterPro" id="IPR000524">
    <property type="entry name" value="Tscrpt_reg_HTH_GntR"/>
</dbReference>
<comment type="caution">
    <text evidence="5">The sequence shown here is derived from an EMBL/GenBank/DDBJ whole genome shotgun (WGS) entry which is preliminary data.</text>
</comment>
<dbReference type="Proteomes" id="UP000727056">
    <property type="component" value="Unassembled WGS sequence"/>
</dbReference>
<evidence type="ECO:0000313" key="6">
    <source>
        <dbReference type="Proteomes" id="UP000727056"/>
    </source>
</evidence>